<evidence type="ECO:0000259" key="17">
    <source>
        <dbReference type="Pfam" id="PF08245"/>
    </source>
</evidence>
<evidence type="ECO:0000256" key="13">
    <source>
        <dbReference type="ARBA" id="ARBA00047833"/>
    </source>
</evidence>
<dbReference type="NCBIfam" id="TIGR01082">
    <property type="entry name" value="murC"/>
    <property type="match status" value="1"/>
</dbReference>
<evidence type="ECO:0000256" key="3">
    <source>
        <dbReference type="ARBA" id="ARBA00012211"/>
    </source>
</evidence>
<dbReference type="Pfam" id="PF02875">
    <property type="entry name" value="Mur_ligase_C"/>
    <property type="match status" value="1"/>
</dbReference>
<keyword evidence="8 14" id="KW-0067">ATP-binding</keyword>
<evidence type="ECO:0000259" key="16">
    <source>
        <dbReference type="Pfam" id="PF02875"/>
    </source>
</evidence>
<dbReference type="InterPro" id="IPR036615">
    <property type="entry name" value="Mur_ligase_C_dom_sf"/>
</dbReference>
<proteinExistence type="inferred from homology"/>
<dbReference type="InterPro" id="IPR036565">
    <property type="entry name" value="Mur-like_cat_sf"/>
</dbReference>
<dbReference type="RefSeq" id="WP_136414754.1">
    <property type="nucleotide sequence ID" value="NZ_CP039396.1"/>
</dbReference>
<evidence type="ECO:0000256" key="6">
    <source>
        <dbReference type="ARBA" id="ARBA00022618"/>
    </source>
</evidence>
<gene>
    <name evidence="14" type="primary">murC</name>
    <name evidence="18" type="ORF">E7747_06060</name>
</gene>
<keyword evidence="6 14" id="KW-0132">Cell division</keyword>
<comment type="function">
    <text evidence="14">Cell wall formation.</text>
</comment>
<dbReference type="InterPro" id="IPR005758">
    <property type="entry name" value="UDP-N-AcMur_Ala_ligase_MurC"/>
</dbReference>
<evidence type="ECO:0000256" key="8">
    <source>
        <dbReference type="ARBA" id="ARBA00022840"/>
    </source>
</evidence>
<dbReference type="GO" id="GO:0071555">
    <property type="term" value="P:cell wall organization"/>
    <property type="evidence" value="ECO:0007669"/>
    <property type="project" value="UniProtKB-KW"/>
</dbReference>
<dbReference type="SUPFAM" id="SSF53623">
    <property type="entry name" value="MurD-like peptide ligases, catalytic domain"/>
    <property type="match status" value="1"/>
</dbReference>
<evidence type="ECO:0000256" key="10">
    <source>
        <dbReference type="ARBA" id="ARBA00022984"/>
    </source>
</evidence>
<evidence type="ECO:0000313" key="19">
    <source>
        <dbReference type="Proteomes" id="UP000297149"/>
    </source>
</evidence>
<keyword evidence="10 14" id="KW-0573">Peptidoglycan synthesis</keyword>
<dbReference type="Gene3D" id="3.90.190.20">
    <property type="entry name" value="Mur ligase, C-terminal domain"/>
    <property type="match status" value="1"/>
</dbReference>
<evidence type="ECO:0000256" key="9">
    <source>
        <dbReference type="ARBA" id="ARBA00022960"/>
    </source>
</evidence>
<dbReference type="GO" id="GO:0051301">
    <property type="term" value="P:cell division"/>
    <property type="evidence" value="ECO:0007669"/>
    <property type="project" value="UniProtKB-KW"/>
</dbReference>
<dbReference type="GO" id="GO:0005737">
    <property type="term" value="C:cytoplasm"/>
    <property type="evidence" value="ECO:0007669"/>
    <property type="project" value="UniProtKB-SubCell"/>
</dbReference>
<feature type="domain" description="Mur ligase N-terminal catalytic" evidence="15">
    <location>
        <begin position="11"/>
        <end position="113"/>
    </location>
</feature>
<dbReference type="GO" id="GO:0008763">
    <property type="term" value="F:UDP-N-acetylmuramate-L-alanine ligase activity"/>
    <property type="evidence" value="ECO:0007669"/>
    <property type="project" value="UniProtKB-UniRule"/>
</dbReference>
<organism evidence="18 19">
    <name type="scientific">Duncaniella dubosii</name>
    <dbReference type="NCBI Taxonomy" id="2518971"/>
    <lineage>
        <taxon>Bacteria</taxon>
        <taxon>Pseudomonadati</taxon>
        <taxon>Bacteroidota</taxon>
        <taxon>Bacteroidia</taxon>
        <taxon>Bacteroidales</taxon>
        <taxon>Muribaculaceae</taxon>
        <taxon>Duncaniella</taxon>
    </lineage>
</organism>
<name>A0A4V1D361_9BACT</name>
<evidence type="ECO:0000256" key="7">
    <source>
        <dbReference type="ARBA" id="ARBA00022741"/>
    </source>
</evidence>
<dbReference type="EMBL" id="CP039396">
    <property type="protein sequence ID" value="QCD41888.1"/>
    <property type="molecule type" value="Genomic_DNA"/>
</dbReference>
<keyword evidence="19" id="KW-1185">Reference proteome</keyword>
<keyword evidence="4 14" id="KW-0963">Cytoplasm</keyword>
<dbReference type="AlphaFoldDB" id="A0A4V1D361"/>
<evidence type="ECO:0000256" key="1">
    <source>
        <dbReference type="ARBA" id="ARBA00004496"/>
    </source>
</evidence>
<evidence type="ECO:0000259" key="15">
    <source>
        <dbReference type="Pfam" id="PF01225"/>
    </source>
</evidence>
<evidence type="ECO:0000256" key="5">
    <source>
        <dbReference type="ARBA" id="ARBA00022598"/>
    </source>
</evidence>
<dbReference type="GO" id="GO:0008360">
    <property type="term" value="P:regulation of cell shape"/>
    <property type="evidence" value="ECO:0007669"/>
    <property type="project" value="UniProtKB-KW"/>
</dbReference>
<keyword evidence="5 14" id="KW-0436">Ligase</keyword>
<feature type="domain" description="Mur ligase C-terminal" evidence="16">
    <location>
        <begin position="319"/>
        <end position="447"/>
    </location>
</feature>
<evidence type="ECO:0000256" key="2">
    <source>
        <dbReference type="ARBA" id="ARBA00004752"/>
    </source>
</evidence>
<dbReference type="PANTHER" id="PTHR43445">
    <property type="entry name" value="UDP-N-ACETYLMURAMATE--L-ALANINE LIGASE-RELATED"/>
    <property type="match status" value="1"/>
</dbReference>
<dbReference type="PANTHER" id="PTHR43445:SF3">
    <property type="entry name" value="UDP-N-ACETYLMURAMATE--L-ALANINE LIGASE"/>
    <property type="match status" value="1"/>
</dbReference>
<dbReference type="Pfam" id="PF01225">
    <property type="entry name" value="Mur_ligase"/>
    <property type="match status" value="1"/>
</dbReference>
<protein>
    <recommendedName>
        <fullName evidence="3 14">UDP-N-acetylmuramate--L-alanine ligase</fullName>
        <ecNumber evidence="3 14">6.3.2.8</ecNumber>
    </recommendedName>
    <alternativeName>
        <fullName evidence="14">UDP-N-acetylmuramoyl-L-alanine synthetase</fullName>
    </alternativeName>
</protein>
<evidence type="ECO:0000256" key="14">
    <source>
        <dbReference type="HAMAP-Rule" id="MF_00046"/>
    </source>
</evidence>
<dbReference type="InterPro" id="IPR000713">
    <property type="entry name" value="Mur_ligase_N"/>
</dbReference>
<dbReference type="SUPFAM" id="SSF53244">
    <property type="entry name" value="MurD-like peptide ligases, peptide-binding domain"/>
    <property type="match status" value="1"/>
</dbReference>
<keyword evidence="11 14" id="KW-0131">Cell cycle</keyword>
<keyword evidence="9 14" id="KW-0133">Cell shape</keyword>
<keyword evidence="12 14" id="KW-0961">Cell wall biogenesis/degradation</keyword>
<sequence>MNKDLTNIQNIYFVGAGGIGMAALERYFLAKGKNVAGYDRTSTALTDELCSEGVEISFDESIDSIPNDFRNPDTTLVVYTPAVPDSLPILEYFRANGFDVLKRAAVLGLITRSSRSLCFAGTHGKTTTSSMAAHILKSGSVGCNAFLGGELINYGTNFLISPSSDFSVIEADEFDRSFHHLTPYVAVITATDPDHLDIYGDEAAYLESFAHFTELIRPGGSLVIHEDLKLKPRPQEGVRVLTYSRDKGDFHATYIRREPGNITFDIVTPRGTIRNVNLGVPVEVNIENAVAAVAAVCLTNAWEPEVIREAISSYRGTKRRFETHLKEDNGAGHVIIDDYAHHPEEIRKSIESVKALYPGRRLTVAFQPHLYSRTRDFAAEFADALSAADSLVLLDIYPAREAPIAGVSSRIIFDNVKCEDKSLISKEKLVETLKNRNFDILLTLGAGDINTYIPQIIGSLKE</sequence>
<evidence type="ECO:0000256" key="4">
    <source>
        <dbReference type="ARBA" id="ARBA00022490"/>
    </source>
</evidence>
<dbReference type="InterPro" id="IPR013221">
    <property type="entry name" value="Mur_ligase_cen"/>
</dbReference>
<dbReference type="GO" id="GO:0009252">
    <property type="term" value="P:peptidoglycan biosynthetic process"/>
    <property type="evidence" value="ECO:0007669"/>
    <property type="project" value="UniProtKB-UniRule"/>
</dbReference>
<feature type="domain" description="Mur ligase central" evidence="17">
    <location>
        <begin position="120"/>
        <end position="296"/>
    </location>
</feature>
<keyword evidence="7 14" id="KW-0547">Nucleotide-binding</keyword>
<evidence type="ECO:0000313" key="18">
    <source>
        <dbReference type="EMBL" id="QCD41888.1"/>
    </source>
</evidence>
<dbReference type="InterPro" id="IPR050061">
    <property type="entry name" value="MurCDEF_pg_biosynth"/>
</dbReference>
<dbReference type="Gene3D" id="3.40.50.720">
    <property type="entry name" value="NAD(P)-binding Rossmann-like Domain"/>
    <property type="match status" value="1"/>
</dbReference>
<dbReference type="GO" id="GO:0005524">
    <property type="term" value="F:ATP binding"/>
    <property type="evidence" value="ECO:0007669"/>
    <property type="project" value="UniProtKB-UniRule"/>
</dbReference>
<dbReference type="Gene3D" id="3.40.1190.10">
    <property type="entry name" value="Mur-like, catalytic domain"/>
    <property type="match status" value="1"/>
</dbReference>
<dbReference type="Proteomes" id="UP000297149">
    <property type="component" value="Chromosome"/>
</dbReference>
<feature type="binding site" evidence="14">
    <location>
        <begin position="121"/>
        <end position="127"/>
    </location>
    <ligand>
        <name>ATP</name>
        <dbReference type="ChEBI" id="CHEBI:30616"/>
    </ligand>
</feature>
<evidence type="ECO:0000256" key="11">
    <source>
        <dbReference type="ARBA" id="ARBA00023306"/>
    </source>
</evidence>
<comment type="pathway">
    <text evidence="2 14">Cell wall biogenesis; peptidoglycan biosynthesis.</text>
</comment>
<accession>A0A4V1D361</accession>
<comment type="similarity">
    <text evidence="14">Belongs to the MurCDEF family.</text>
</comment>
<dbReference type="EC" id="6.3.2.8" evidence="3 14"/>
<dbReference type="HAMAP" id="MF_00046">
    <property type="entry name" value="MurC"/>
    <property type="match status" value="1"/>
</dbReference>
<dbReference type="Pfam" id="PF08245">
    <property type="entry name" value="Mur_ligase_M"/>
    <property type="match status" value="1"/>
</dbReference>
<reference evidence="19" key="1">
    <citation type="submission" date="2019-02" db="EMBL/GenBank/DDBJ databases">
        <title>Isolation and identification of novel species under the genus Muribaculum.</title>
        <authorList>
            <person name="Miyake S."/>
            <person name="Ding Y."/>
            <person name="Low A."/>
            <person name="Soh M."/>
            <person name="Seedorf H."/>
        </authorList>
    </citation>
    <scope>NUCLEOTIDE SEQUENCE [LARGE SCALE GENOMIC DNA]</scope>
    <source>
        <strain evidence="19">H5</strain>
    </source>
</reference>
<comment type="catalytic activity">
    <reaction evidence="13 14">
        <text>UDP-N-acetyl-alpha-D-muramate + L-alanine + ATP = UDP-N-acetyl-alpha-D-muramoyl-L-alanine + ADP + phosphate + H(+)</text>
        <dbReference type="Rhea" id="RHEA:23372"/>
        <dbReference type="ChEBI" id="CHEBI:15378"/>
        <dbReference type="ChEBI" id="CHEBI:30616"/>
        <dbReference type="ChEBI" id="CHEBI:43474"/>
        <dbReference type="ChEBI" id="CHEBI:57972"/>
        <dbReference type="ChEBI" id="CHEBI:70757"/>
        <dbReference type="ChEBI" id="CHEBI:83898"/>
        <dbReference type="ChEBI" id="CHEBI:456216"/>
        <dbReference type="EC" id="6.3.2.8"/>
    </reaction>
</comment>
<comment type="subcellular location">
    <subcellularLocation>
        <location evidence="1 14">Cytoplasm</location>
    </subcellularLocation>
</comment>
<evidence type="ECO:0000256" key="12">
    <source>
        <dbReference type="ARBA" id="ARBA00023316"/>
    </source>
</evidence>
<dbReference type="UniPathway" id="UPA00219"/>
<dbReference type="SUPFAM" id="SSF51984">
    <property type="entry name" value="MurCD N-terminal domain"/>
    <property type="match status" value="1"/>
</dbReference>
<dbReference type="KEGG" id="ddb:E7747_06060"/>
<dbReference type="InterPro" id="IPR004101">
    <property type="entry name" value="Mur_ligase_C"/>
</dbReference>